<feature type="compositionally biased region" description="Acidic residues" evidence="1">
    <location>
        <begin position="320"/>
        <end position="336"/>
    </location>
</feature>
<name>A0ABR3ESN4_9AGAR</name>
<dbReference type="Proteomes" id="UP001465976">
    <property type="component" value="Unassembled WGS sequence"/>
</dbReference>
<accession>A0ABR3ESN4</accession>
<gene>
    <name evidence="3" type="ORF">V5O48_016119</name>
</gene>
<organism evidence="3 4">
    <name type="scientific">Marasmius crinis-equi</name>
    <dbReference type="NCBI Taxonomy" id="585013"/>
    <lineage>
        <taxon>Eukaryota</taxon>
        <taxon>Fungi</taxon>
        <taxon>Dikarya</taxon>
        <taxon>Basidiomycota</taxon>
        <taxon>Agaricomycotina</taxon>
        <taxon>Agaricomycetes</taxon>
        <taxon>Agaricomycetidae</taxon>
        <taxon>Agaricales</taxon>
        <taxon>Marasmiineae</taxon>
        <taxon>Marasmiaceae</taxon>
        <taxon>Marasmius</taxon>
    </lineage>
</organism>
<feature type="region of interest" description="Disordered" evidence="1">
    <location>
        <begin position="256"/>
        <end position="297"/>
    </location>
</feature>
<feature type="compositionally biased region" description="Basic residues" evidence="1">
    <location>
        <begin position="35"/>
        <end position="51"/>
    </location>
</feature>
<feature type="region of interest" description="Disordered" evidence="1">
    <location>
        <begin position="317"/>
        <end position="343"/>
    </location>
</feature>
<comment type="caution">
    <text evidence="3">The sequence shown here is derived from an EMBL/GenBank/DDBJ whole genome shotgun (WGS) entry which is preliminary data.</text>
</comment>
<proteinExistence type="predicted"/>
<evidence type="ECO:0000313" key="4">
    <source>
        <dbReference type="Proteomes" id="UP001465976"/>
    </source>
</evidence>
<dbReference type="InterPro" id="IPR045341">
    <property type="entry name" value="DUF6532"/>
</dbReference>
<keyword evidence="4" id="KW-1185">Reference proteome</keyword>
<feature type="compositionally biased region" description="Basic and acidic residues" evidence="1">
    <location>
        <begin position="15"/>
        <end position="24"/>
    </location>
</feature>
<feature type="domain" description="DUF6532" evidence="2">
    <location>
        <begin position="365"/>
        <end position="563"/>
    </location>
</feature>
<sequence>MQSPAMRGRGHRKSKPSEKVHHNSEYPVAAEKAAKVAKKKTAAKKKAKKKTAQLPITGVPSIPPWNAGGNTAWQTPKRGPFEERAGFANTSSAQTGVSTDTAFSYGARSLPGSSTANVFTNAPFEHLVNTSFNSTANSAVRIRSTANSSYNSPVLNTQPDSTTAGTSSAVNAMPQQWGDFNLNPPETFFTDTPRMASNWNFSSFAPEGQEALQEMQDDPQADDHEEENRTNRNTAAEESNLRRVSNQFISAQLFASTPLHSPGGPNPSNTADSAMDFQFPLSTCNQPSPDSGVQQVTPCRGASTALHPQVMLNHALLDDGSSEDDSDNDSSDDDSSEPVLSQSKRKRGFNALTMNSIECQIASLATRLFSARLVAVNPLPKQITSPGSIGNPRDVLAIHSWNEAARLVFQDHGLFDVTSVTPSMEQLKLIKNRDVWIHGRFKNAARSGAVSQFGFKIQIEEDIELKDMASDNEDLLESLKTKDAFVFQDVILKALYNDETKLVGIVVQHIFGDLMPLPVIALVTTAIECALDEYDKGVRRPVKFKADKYHTVYSHHLRQLNSWSNADHVNGTTTLRGYQHHLITLARKAASTKPPSHAARAREDIPASRFC</sequence>
<feature type="region of interest" description="Disordered" evidence="1">
    <location>
        <begin position="209"/>
        <end position="242"/>
    </location>
</feature>
<evidence type="ECO:0000313" key="3">
    <source>
        <dbReference type="EMBL" id="KAL0565901.1"/>
    </source>
</evidence>
<protein>
    <recommendedName>
        <fullName evidence="2">DUF6532 domain-containing protein</fullName>
    </recommendedName>
</protein>
<feature type="region of interest" description="Disordered" evidence="1">
    <location>
        <begin position="149"/>
        <end position="168"/>
    </location>
</feature>
<evidence type="ECO:0000259" key="2">
    <source>
        <dbReference type="Pfam" id="PF20149"/>
    </source>
</evidence>
<evidence type="ECO:0000256" key="1">
    <source>
        <dbReference type="SAM" id="MobiDB-lite"/>
    </source>
</evidence>
<feature type="region of interest" description="Disordered" evidence="1">
    <location>
        <begin position="1"/>
        <end position="68"/>
    </location>
</feature>
<feature type="compositionally biased region" description="Polar residues" evidence="1">
    <location>
        <begin position="280"/>
        <end position="297"/>
    </location>
</feature>
<feature type="compositionally biased region" description="Acidic residues" evidence="1">
    <location>
        <begin position="215"/>
        <end position="225"/>
    </location>
</feature>
<reference evidence="3 4" key="1">
    <citation type="submission" date="2024-02" db="EMBL/GenBank/DDBJ databases">
        <title>A draft genome for the cacao thread blight pathogen Marasmius crinis-equi.</title>
        <authorList>
            <person name="Cohen S.P."/>
            <person name="Baruah I.K."/>
            <person name="Amoako-Attah I."/>
            <person name="Bukari Y."/>
            <person name="Meinhardt L.W."/>
            <person name="Bailey B.A."/>
        </authorList>
    </citation>
    <scope>NUCLEOTIDE SEQUENCE [LARGE SCALE GENOMIC DNA]</scope>
    <source>
        <strain evidence="3 4">GH-76</strain>
    </source>
</reference>
<feature type="compositionally biased region" description="Polar residues" evidence="1">
    <location>
        <begin position="231"/>
        <end position="242"/>
    </location>
</feature>
<dbReference type="Pfam" id="PF20149">
    <property type="entry name" value="DUF6532"/>
    <property type="match status" value="1"/>
</dbReference>
<dbReference type="EMBL" id="JBAHYK010002079">
    <property type="protein sequence ID" value="KAL0565901.1"/>
    <property type="molecule type" value="Genomic_DNA"/>
</dbReference>